<dbReference type="GO" id="GO:0016706">
    <property type="term" value="F:2-oxoglutarate-dependent dioxygenase activity"/>
    <property type="evidence" value="ECO:0007669"/>
    <property type="project" value="UniProtKB-ARBA"/>
</dbReference>
<evidence type="ECO:0008006" key="3">
    <source>
        <dbReference type="Google" id="ProtNLM"/>
    </source>
</evidence>
<dbReference type="InterPro" id="IPR008775">
    <property type="entry name" value="Phytyl_CoA_dOase-like"/>
</dbReference>
<sequence>MAPEIEFGNDVYDPLDRSRSTKVSNMTGRTLNQSALDFFHSEGYLRLSGAHSKRCLAPLRERILRELSRLKVWAGGKSLGSSLNNLAPFQQIAKLSSMVKIADLDETLNTAEIRNAIAGLTGRAPQPGQGTQPLLSLPHQGPWSLRSLNWHVDLAAKSGAEVPGIQVFYLIDDVIEHGGATLALARSHRVAGVAAGRLRGSLKTPGGLEAVLSASDTKIIEMSGRAGDVFLMDMRVLHTPSVNSSSRIRMMATTRFSLRASG</sequence>
<comment type="caution">
    <text evidence="1">The sequence shown here is derived from an EMBL/GenBank/DDBJ whole genome shotgun (WGS) entry which is preliminary data.</text>
</comment>
<organism evidence="1 2">
    <name type="scientific">Achromobacter aegrifaciens</name>
    <dbReference type="NCBI Taxonomy" id="1287736"/>
    <lineage>
        <taxon>Bacteria</taxon>
        <taxon>Pseudomonadati</taxon>
        <taxon>Pseudomonadota</taxon>
        <taxon>Betaproteobacteria</taxon>
        <taxon>Burkholderiales</taxon>
        <taxon>Alcaligenaceae</taxon>
        <taxon>Achromobacter</taxon>
    </lineage>
</organism>
<dbReference type="Pfam" id="PF05721">
    <property type="entry name" value="PhyH"/>
    <property type="match status" value="1"/>
</dbReference>
<evidence type="ECO:0000313" key="2">
    <source>
        <dbReference type="Proteomes" id="UP000044098"/>
    </source>
</evidence>
<gene>
    <name evidence="1" type="ORF">ERS370000_02565</name>
</gene>
<dbReference type="Gene3D" id="2.60.120.620">
    <property type="entry name" value="q2cbj1_9rhob like domain"/>
    <property type="match status" value="1"/>
</dbReference>
<accession>A0AAD2IZD0</accession>
<dbReference type="AlphaFoldDB" id="A0AAD2IZD0"/>
<dbReference type="SUPFAM" id="SSF51197">
    <property type="entry name" value="Clavaminate synthase-like"/>
    <property type="match status" value="1"/>
</dbReference>
<dbReference type="Proteomes" id="UP000044098">
    <property type="component" value="Unassembled WGS sequence"/>
</dbReference>
<evidence type="ECO:0000313" key="1">
    <source>
        <dbReference type="EMBL" id="CUJ06748.1"/>
    </source>
</evidence>
<reference evidence="1 2" key="1">
    <citation type="submission" date="2015-09" db="EMBL/GenBank/DDBJ databases">
        <authorList>
            <consortium name="Pathogen Informatics"/>
        </authorList>
    </citation>
    <scope>NUCLEOTIDE SEQUENCE [LARGE SCALE GENOMIC DNA]</scope>
    <source>
        <strain evidence="1 2">2789STDY5608625</strain>
    </source>
</reference>
<dbReference type="EMBL" id="CYTK01000004">
    <property type="protein sequence ID" value="CUJ06748.1"/>
    <property type="molecule type" value="Genomic_DNA"/>
</dbReference>
<proteinExistence type="predicted"/>
<protein>
    <recommendedName>
        <fullName evidence="3">Phytanoyl-CoA dioxygenase (PhyH)</fullName>
    </recommendedName>
</protein>
<name>A0AAD2IZD0_ACHAE</name>